<evidence type="ECO:0000256" key="1">
    <source>
        <dbReference type="ARBA" id="ARBA00003416"/>
    </source>
</evidence>
<keyword evidence="3" id="KW-0175">Coiled coil</keyword>
<dbReference type="RefSeq" id="WP_225940312.1">
    <property type="nucleotide sequence ID" value="NZ_JADBGG010000009.1"/>
</dbReference>
<organism evidence="6 7">
    <name type="scientific">Desulfomicrobium macestii</name>
    <dbReference type="NCBI Taxonomy" id="90731"/>
    <lineage>
        <taxon>Bacteria</taxon>
        <taxon>Pseudomonadati</taxon>
        <taxon>Thermodesulfobacteriota</taxon>
        <taxon>Desulfovibrionia</taxon>
        <taxon>Desulfovibrionales</taxon>
        <taxon>Desulfomicrobiaceae</taxon>
        <taxon>Desulfomicrobium</taxon>
    </lineage>
</organism>
<dbReference type="PANTHER" id="PTHR30563:SF0">
    <property type="entry name" value="DNA RECOMBINATION PROTEIN RMUC"/>
    <property type="match status" value="1"/>
</dbReference>
<keyword evidence="5" id="KW-1133">Transmembrane helix</keyword>
<dbReference type="InterPro" id="IPR003798">
    <property type="entry name" value="DNA_recombination_RmuC"/>
</dbReference>
<keyword evidence="5" id="KW-0472">Membrane</keyword>
<evidence type="ECO:0000256" key="4">
    <source>
        <dbReference type="ARBA" id="ARBA00023172"/>
    </source>
</evidence>
<protein>
    <submittedName>
        <fullName evidence="6">DNA recombination protein RmuC</fullName>
    </submittedName>
</protein>
<comment type="function">
    <text evidence="1">Involved in DNA recombination.</text>
</comment>
<feature type="transmembrane region" description="Helical" evidence="5">
    <location>
        <begin position="6"/>
        <end position="25"/>
    </location>
</feature>
<sequence>MNELLLYGPIALPAAAILLILAILYQMSRSALLMGARLDSFEKSLEMATRLIKEEIGQSRAESGRMLGDQRREVGESFRELSSGILQRISEAHCAQGRQFDALAAQFSDFTRSNQEQLAHLEKQAAESSKALREEVVGTLTKISESIGVTIKDLGTLQKNHMDSFSSQIAATAKVTTNKLDASFQESSALAKSLREEVVSTLTKISESMSNTLKDLSAAEKVQLDTFSAQLTELTRSTSGSLDTMRVQASANAKELREEIVKALTGISETTARTMGELGKTQKSQLDAMAAAMNQLSETNAAKLETVRSTVETKLQMLQTDNAKQLENMRQTVDEKLQGTLEKRLGESFRQVSERLEQVHKGLGEMQTLATGVGDLKKVLTNVKTRGTWGEIQLGALLEQVLSAEQYVRNASTREGAERVEFAVKLPGQNGDAPVLLPVDAKFPVEDYQRLLDAQERADAEGIDMAGRQLETRIKACARDIRDKYINPPASTDFGILFLPIEGLFAEVIRRPGLAECIQRDCRVVIAGPTTLWSILNSLQMGFRTLAIQKRSSEVWTLLGAVKTEWTKYGEVLDAVQKRINQASETIEKAKVRTRAIGRKLRNVQEMPIEESSALLSLPREGEDGELAVERQ</sequence>
<evidence type="ECO:0000256" key="5">
    <source>
        <dbReference type="SAM" id="Phobius"/>
    </source>
</evidence>
<dbReference type="EMBL" id="JADBGG010000009">
    <property type="protein sequence ID" value="MBE1424842.1"/>
    <property type="molecule type" value="Genomic_DNA"/>
</dbReference>
<comment type="similarity">
    <text evidence="2">Belongs to the RmuC family.</text>
</comment>
<gene>
    <name evidence="6" type="ORF">H4684_001481</name>
</gene>
<accession>A0ABR9H2B1</accession>
<dbReference type="Proteomes" id="UP000639010">
    <property type="component" value="Unassembled WGS sequence"/>
</dbReference>
<comment type="caution">
    <text evidence="6">The sequence shown here is derived from an EMBL/GenBank/DDBJ whole genome shotgun (WGS) entry which is preliminary data.</text>
</comment>
<evidence type="ECO:0000256" key="2">
    <source>
        <dbReference type="ARBA" id="ARBA00009840"/>
    </source>
</evidence>
<reference evidence="6 7" key="1">
    <citation type="submission" date="2020-10" db="EMBL/GenBank/DDBJ databases">
        <title>Genomic Encyclopedia of Type Strains, Phase IV (KMG-IV): sequencing the most valuable type-strain genomes for metagenomic binning, comparative biology and taxonomic classification.</title>
        <authorList>
            <person name="Goeker M."/>
        </authorList>
    </citation>
    <scope>NUCLEOTIDE SEQUENCE [LARGE SCALE GENOMIC DNA]</scope>
    <source>
        <strain evidence="6 7">DSM 4194</strain>
    </source>
</reference>
<proteinExistence type="inferred from homology"/>
<keyword evidence="5" id="KW-0812">Transmembrane</keyword>
<keyword evidence="4" id="KW-0233">DNA recombination</keyword>
<evidence type="ECO:0000313" key="7">
    <source>
        <dbReference type="Proteomes" id="UP000639010"/>
    </source>
</evidence>
<evidence type="ECO:0000256" key="3">
    <source>
        <dbReference type="ARBA" id="ARBA00023054"/>
    </source>
</evidence>
<dbReference type="SUPFAM" id="SSF58113">
    <property type="entry name" value="Apolipoprotein A-I"/>
    <property type="match status" value="1"/>
</dbReference>
<keyword evidence="7" id="KW-1185">Reference proteome</keyword>
<dbReference type="Pfam" id="PF02646">
    <property type="entry name" value="RmuC"/>
    <property type="match status" value="1"/>
</dbReference>
<name>A0ABR9H2B1_9BACT</name>
<dbReference type="PANTHER" id="PTHR30563">
    <property type="entry name" value="DNA RECOMBINATION PROTEIN RMUC"/>
    <property type="match status" value="1"/>
</dbReference>
<evidence type="ECO:0000313" key="6">
    <source>
        <dbReference type="EMBL" id="MBE1424842.1"/>
    </source>
</evidence>